<keyword evidence="4" id="KW-0645">Protease</keyword>
<dbReference type="SUPFAM" id="SSF53098">
    <property type="entry name" value="Ribonuclease H-like"/>
    <property type="match status" value="1"/>
</dbReference>
<protein>
    <recommendedName>
        <fullName evidence="21">Integrase catalytic domain-containing protein</fullName>
    </recommendedName>
</protein>
<evidence type="ECO:0000256" key="14">
    <source>
        <dbReference type="ARBA" id="ARBA00022908"/>
    </source>
</evidence>
<dbReference type="AlphaFoldDB" id="A0A9Q3PGT8"/>
<dbReference type="PANTHER" id="PTHR42648">
    <property type="entry name" value="TRANSPOSASE, PUTATIVE-RELATED"/>
    <property type="match status" value="1"/>
</dbReference>
<proteinExistence type="predicted"/>
<comment type="caution">
    <text evidence="22">The sequence shown here is derived from an EMBL/GenBank/DDBJ whole genome shotgun (WGS) entry which is preliminary data.</text>
</comment>
<evidence type="ECO:0000256" key="5">
    <source>
        <dbReference type="ARBA" id="ARBA00022695"/>
    </source>
</evidence>
<dbReference type="PROSITE" id="PS50994">
    <property type="entry name" value="INTEGRASE"/>
    <property type="match status" value="1"/>
</dbReference>
<evidence type="ECO:0000256" key="9">
    <source>
        <dbReference type="ARBA" id="ARBA00022759"/>
    </source>
</evidence>
<dbReference type="GO" id="GO:0004519">
    <property type="term" value="F:endonuclease activity"/>
    <property type="evidence" value="ECO:0007669"/>
    <property type="project" value="UniProtKB-KW"/>
</dbReference>
<evidence type="ECO:0000256" key="7">
    <source>
        <dbReference type="ARBA" id="ARBA00022723"/>
    </source>
</evidence>
<dbReference type="Gene3D" id="3.30.420.10">
    <property type="entry name" value="Ribonuclease H-like superfamily/Ribonuclease H"/>
    <property type="match status" value="1"/>
</dbReference>
<keyword evidence="9" id="KW-0255">Endonuclease</keyword>
<keyword evidence="15" id="KW-0695">RNA-directed DNA polymerase</keyword>
<evidence type="ECO:0000256" key="10">
    <source>
        <dbReference type="ARBA" id="ARBA00022801"/>
    </source>
</evidence>
<keyword evidence="2" id="KW-0815">Transposition</keyword>
<dbReference type="EMBL" id="AVOT02069860">
    <property type="protein sequence ID" value="MBW0560660.1"/>
    <property type="molecule type" value="Genomic_DNA"/>
</dbReference>
<evidence type="ECO:0000256" key="1">
    <source>
        <dbReference type="ARBA" id="ARBA00002180"/>
    </source>
</evidence>
<dbReference type="Pfam" id="PF00665">
    <property type="entry name" value="rve"/>
    <property type="match status" value="1"/>
</dbReference>
<dbReference type="GO" id="GO:0003887">
    <property type="term" value="F:DNA-directed DNA polymerase activity"/>
    <property type="evidence" value="ECO:0007669"/>
    <property type="project" value="UniProtKB-KW"/>
</dbReference>
<evidence type="ECO:0000259" key="21">
    <source>
        <dbReference type="PROSITE" id="PS50994"/>
    </source>
</evidence>
<keyword evidence="8" id="KW-0547">Nucleotide-binding</keyword>
<keyword evidence="16" id="KW-0239">DNA-directed DNA polymerase</keyword>
<dbReference type="InterPro" id="IPR054722">
    <property type="entry name" value="PolX-like_BBD"/>
</dbReference>
<keyword evidence="6" id="KW-0540">Nuclease</keyword>
<dbReference type="GO" id="GO:0003964">
    <property type="term" value="F:RNA-directed DNA polymerase activity"/>
    <property type="evidence" value="ECO:0007669"/>
    <property type="project" value="UniProtKB-KW"/>
</dbReference>
<dbReference type="InterPro" id="IPR012337">
    <property type="entry name" value="RNaseH-like_sf"/>
</dbReference>
<keyword evidence="5" id="KW-0548">Nucleotidyltransferase</keyword>
<dbReference type="InterPro" id="IPR001584">
    <property type="entry name" value="Integrase_cat-core"/>
</dbReference>
<keyword evidence="17" id="KW-0917">Virion maturation</keyword>
<evidence type="ECO:0000256" key="15">
    <source>
        <dbReference type="ARBA" id="ARBA00022918"/>
    </source>
</evidence>
<evidence type="ECO:0000256" key="18">
    <source>
        <dbReference type="ARBA" id="ARBA00023172"/>
    </source>
</evidence>
<keyword evidence="23" id="KW-1185">Reference proteome</keyword>
<dbReference type="GO" id="GO:0003723">
    <property type="term" value="F:RNA binding"/>
    <property type="evidence" value="ECO:0007669"/>
    <property type="project" value="UniProtKB-KW"/>
</dbReference>
<evidence type="ECO:0000256" key="6">
    <source>
        <dbReference type="ARBA" id="ARBA00022722"/>
    </source>
</evidence>
<dbReference type="Pfam" id="PF14223">
    <property type="entry name" value="Retrotran_gag_2"/>
    <property type="match status" value="1"/>
</dbReference>
<keyword evidence="18" id="KW-0233">DNA recombination</keyword>
<dbReference type="GO" id="GO:0032196">
    <property type="term" value="P:transposition"/>
    <property type="evidence" value="ECO:0007669"/>
    <property type="project" value="UniProtKB-KW"/>
</dbReference>
<dbReference type="GO" id="GO:0006310">
    <property type="term" value="P:DNA recombination"/>
    <property type="evidence" value="ECO:0007669"/>
    <property type="project" value="UniProtKB-KW"/>
</dbReference>
<evidence type="ECO:0000256" key="4">
    <source>
        <dbReference type="ARBA" id="ARBA00022670"/>
    </source>
</evidence>
<comment type="catalytic activity">
    <reaction evidence="19">
        <text>DNA(n) + a 2'-deoxyribonucleoside 5'-triphosphate = DNA(n+1) + diphosphate</text>
        <dbReference type="Rhea" id="RHEA:22508"/>
        <dbReference type="Rhea" id="RHEA-COMP:17339"/>
        <dbReference type="Rhea" id="RHEA-COMP:17340"/>
        <dbReference type="ChEBI" id="CHEBI:33019"/>
        <dbReference type="ChEBI" id="CHEBI:61560"/>
        <dbReference type="ChEBI" id="CHEBI:173112"/>
        <dbReference type="EC" id="2.7.7.49"/>
    </reaction>
</comment>
<accession>A0A9Q3PGT8</accession>
<comment type="catalytic activity">
    <reaction evidence="20">
        <text>DNA(n) + a 2'-deoxyribonucleoside 5'-triphosphate = DNA(n+1) + diphosphate</text>
        <dbReference type="Rhea" id="RHEA:22508"/>
        <dbReference type="Rhea" id="RHEA-COMP:17339"/>
        <dbReference type="Rhea" id="RHEA-COMP:17340"/>
        <dbReference type="ChEBI" id="CHEBI:33019"/>
        <dbReference type="ChEBI" id="CHEBI:61560"/>
        <dbReference type="ChEBI" id="CHEBI:173112"/>
        <dbReference type="EC" id="2.7.7.7"/>
    </reaction>
</comment>
<dbReference type="GO" id="GO:0006508">
    <property type="term" value="P:proteolysis"/>
    <property type="evidence" value="ECO:0007669"/>
    <property type="project" value="UniProtKB-KW"/>
</dbReference>
<comment type="function">
    <text evidence="1">The aspartyl protease (PR) mediates the proteolytic cleavages of the Gag and Gag-Pol polyproteins after assembly of the VLP.</text>
</comment>
<dbReference type="PANTHER" id="PTHR42648:SF11">
    <property type="entry name" value="TRANSPOSON TY4-P GAG-POL POLYPROTEIN"/>
    <property type="match status" value="1"/>
</dbReference>
<evidence type="ECO:0000256" key="17">
    <source>
        <dbReference type="ARBA" id="ARBA00023113"/>
    </source>
</evidence>
<dbReference type="InterPro" id="IPR036397">
    <property type="entry name" value="RNaseH_sf"/>
</dbReference>
<sequence length="568" mass="64593">MNNLDQNNNLRKIIPILTDDNYSEWKLRMIICLKQRRLYQYCIKECIPGDGETRTPTVKAKVVDANVEACGIITNFMDSRTFAALVTSEEITQNSFQLWKKVNKRFASSSFNSKARIWSKFQKLTYEDNLKEFIENTRKCLSDIASVGIAIEDEILAFSILTKLPDEFHSLIEKVTLNAETQGNPDAILNVLHEAALKEEALSIDTVKTLALNKEIFPSKIVHYCSNGKHSPEKCWQLHPELKPNRKHKDKEQKANFTIARALFTHNSRQINQTLTIVLDTGASNHMFNNKFFFENLYQDHQTNVATGCDKSVLTSQGRGLAKIYDRLGNLLLLPNSLYVPDLTTNLLALSTIAKTETRFKRTTSKFEVYLDNNDKPSFVCPASSGILETQINISTSHCLNTQTKNNGDLWHKQLGHMNDVDMKKLINTTKISNVCDECIKGKMTKLPFKHSFKTTDDVLENVHLNLCGPFQIPSLAGVKYFLTIVEQFSGFITTKFLKNKNNSFNHFRNFRLLAENLHSRKIKNITTDGGGEFANNSFKNHCTNSGINHIISPPYTPQHNPFAERSN</sequence>
<evidence type="ECO:0000256" key="13">
    <source>
        <dbReference type="ARBA" id="ARBA00022884"/>
    </source>
</evidence>
<dbReference type="InterPro" id="IPR025724">
    <property type="entry name" value="GAG-pre-integrase_dom"/>
</dbReference>
<dbReference type="GO" id="GO:0046872">
    <property type="term" value="F:metal ion binding"/>
    <property type="evidence" value="ECO:0007669"/>
    <property type="project" value="UniProtKB-KW"/>
</dbReference>
<evidence type="ECO:0000256" key="12">
    <source>
        <dbReference type="ARBA" id="ARBA00022842"/>
    </source>
</evidence>
<keyword evidence="16" id="KW-0808">Transferase</keyword>
<keyword evidence="13" id="KW-0694">RNA-binding</keyword>
<gene>
    <name evidence="22" type="ORF">O181_100375</name>
</gene>
<dbReference type="GO" id="GO:0008233">
    <property type="term" value="F:peptidase activity"/>
    <property type="evidence" value="ECO:0007669"/>
    <property type="project" value="UniProtKB-KW"/>
</dbReference>
<dbReference type="OrthoDB" id="1252040at2759"/>
<keyword evidence="14" id="KW-0229">DNA integration</keyword>
<name>A0A9Q3PGT8_9BASI</name>
<keyword evidence="11" id="KW-0067">ATP-binding</keyword>
<dbReference type="InterPro" id="IPR039537">
    <property type="entry name" value="Retrotran_Ty1/copia-like"/>
</dbReference>
<dbReference type="Pfam" id="PF13976">
    <property type="entry name" value="gag_pre-integrs"/>
    <property type="match status" value="1"/>
</dbReference>
<evidence type="ECO:0000256" key="20">
    <source>
        <dbReference type="ARBA" id="ARBA00049244"/>
    </source>
</evidence>
<feature type="domain" description="Integrase catalytic" evidence="21">
    <location>
        <begin position="444"/>
        <end position="568"/>
    </location>
</feature>
<dbReference type="GO" id="GO:0005634">
    <property type="term" value="C:nucleus"/>
    <property type="evidence" value="ECO:0007669"/>
    <property type="project" value="UniProtKB-ARBA"/>
</dbReference>
<evidence type="ECO:0000256" key="2">
    <source>
        <dbReference type="ARBA" id="ARBA00022578"/>
    </source>
</evidence>
<reference evidence="22" key="1">
    <citation type="submission" date="2021-03" db="EMBL/GenBank/DDBJ databases">
        <title>Draft genome sequence of rust myrtle Austropuccinia psidii MF-1, a brazilian biotype.</title>
        <authorList>
            <person name="Quecine M.C."/>
            <person name="Pachon D.M.R."/>
            <person name="Bonatelli M.L."/>
            <person name="Correr F.H."/>
            <person name="Franceschini L.M."/>
            <person name="Leite T.F."/>
            <person name="Margarido G.R.A."/>
            <person name="Almeida C.A."/>
            <person name="Ferrarezi J.A."/>
            <person name="Labate C.A."/>
        </authorList>
    </citation>
    <scope>NUCLEOTIDE SEQUENCE</scope>
    <source>
        <strain evidence="22">MF-1</strain>
    </source>
</reference>
<organism evidence="22 23">
    <name type="scientific">Austropuccinia psidii MF-1</name>
    <dbReference type="NCBI Taxonomy" id="1389203"/>
    <lineage>
        <taxon>Eukaryota</taxon>
        <taxon>Fungi</taxon>
        <taxon>Dikarya</taxon>
        <taxon>Basidiomycota</taxon>
        <taxon>Pucciniomycotina</taxon>
        <taxon>Pucciniomycetes</taxon>
        <taxon>Pucciniales</taxon>
        <taxon>Sphaerophragmiaceae</taxon>
        <taxon>Austropuccinia</taxon>
    </lineage>
</organism>
<evidence type="ECO:0000256" key="19">
    <source>
        <dbReference type="ARBA" id="ARBA00048173"/>
    </source>
</evidence>
<evidence type="ECO:0000256" key="8">
    <source>
        <dbReference type="ARBA" id="ARBA00022741"/>
    </source>
</evidence>
<keyword evidence="10" id="KW-0378">Hydrolase</keyword>
<evidence type="ECO:0000256" key="16">
    <source>
        <dbReference type="ARBA" id="ARBA00022932"/>
    </source>
</evidence>
<dbReference type="Pfam" id="PF22936">
    <property type="entry name" value="Pol_BBD"/>
    <property type="match status" value="1"/>
</dbReference>
<keyword evidence="12" id="KW-0460">Magnesium</keyword>
<evidence type="ECO:0000313" key="22">
    <source>
        <dbReference type="EMBL" id="MBW0560660.1"/>
    </source>
</evidence>
<evidence type="ECO:0000256" key="11">
    <source>
        <dbReference type="ARBA" id="ARBA00022840"/>
    </source>
</evidence>
<evidence type="ECO:0000313" key="23">
    <source>
        <dbReference type="Proteomes" id="UP000765509"/>
    </source>
</evidence>
<keyword evidence="7" id="KW-0479">Metal-binding</keyword>
<keyword evidence="3" id="KW-1188">Viral release from host cell</keyword>
<dbReference type="GO" id="GO:0005524">
    <property type="term" value="F:ATP binding"/>
    <property type="evidence" value="ECO:0007669"/>
    <property type="project" value="UniProtKB-KW"/>
</dbReference>
<dbReference type="GO" id="GO:0015074">
    <property type="term" value="P:DNA integration"/>
    <property type="evidence" value="ECO:0007669"/>
    <property type="project" value="UniProtKB-KW"/>
</dbReference>
<dbReference type="Proteomes" id="UP000765509">
    <property type="component" value="Unassembled WGS sequence"/>
</dbReference>
<evidence type="ECO:0000256" key="3">
    <source>
        <dbReference type="ARBA" id="ARBA00022612"/>
    </source>
</evidence>